<gene>
    <name evidence="2" type="ORF">AWR27_23200</name>
</gene>
<dbReference type="Proteomes" id="UP000187941">
    <property type="component" value="Chromosome"/>
</dbReference>
<dbReference type="AlphaFoldDB" id="A0A1P9X2W9"/>
<sequence length="548" mass="61211">MPHRCLFLFIILSVPLFAQTPDSVTVTGRIRNLSARLYRESPTVLVSRNNILQAGREFIRPAPLNADGTFRVTMPLVYAQEEMYFNYGRISTPFLAAPGTLTIDLNADSLFTASVPFRFGGVNAQVNQQFARFKAFEAISPQKTDVEELPEKVQNLDDQNAFKVAASTYQTPFLLFTRQEKPFPLLTRWVMSAGNYNAASFLYDKASYESKAIVKVLNDSLRPPNDRLLTAARASAMNRFAEYVVQQQPTTTSGNTNLSVRTLSGLLLRYGRNLTPDERSRLETFQEKNTAIANDLRFFTTIIRRNDDSLQRIINYESLIQRAGSGFGSASAEYVAAYWLAAALPGLTLNFAQLLYDHARRQLTDPALTLSLDELYRLEVKDSTRIRAAVQTTQKANGTANALEISPGVFINQNPVADGRTLFDRVVDANRGKVVYVLLTSAETEAGRQAALDAQRIREQYGPRNVALVYLTLITTDTRPWVEFSAKHNLAGDHLLLNVAQISDVMAYLRPTDDVSATIINRVGKVGRRNAPLPDAPEELRKVLEKNL</sequence>
<evidence type="ECO:0008006" key="4">
    <source>
        <dbReference type="Google" id="ProtNLM"/>
    </source>
</evidence>
<dbReference type="KEGG" id="smon:AWR27_23200"/>
<dbReference type="STRING" id="1178516.AWR27_23200"/>
<name>A0A1P9X2W9_9BACT</name>
<evidence type="ECO:0000313" key="2">
    <source>
        <dbReference type="EMBL" id="AQG81945.1"/>
    </source>
</evidence>
<accession>A0A1P9X2W9</accession>
<keyword evidence="3" id="KW-1185">Reference proteome</keyword>
<organism evidence="2 3">
    <name type="scientific">Spirosoma montaniterrae</name>
    <dbReference type="NCBI Taxonomy" id="1178516"/>
    <lineage>
        <taxon>Bacteria</taxon>
        <taxon>Pseudomonadati</taxon>
        <taxon>Bacteroidota</taxon>
        <taxon>Cytophagia</taxon>
        <taxon>Cytophagales</taxon>
        <taxon>Cytophagaceae</taxon>
        <taxon>Spirosoma</taxon>
    </lineage>
</organism>
<dbReference type="OrthoDB" id="908604at2"/>
<feature type="signal peptide" evidence="1">
    <location>
        <begin position="1"/>
        <end position="18"/>
    </location>
</feature>
<protein>
    <recommendedName>
        <fullName evidence="4">Thioredoxin domain-containing protein</fullName>
    </recommendedName>
</protein>
<proteinExistence type="predicted"/>
<keyword evidence="1" id="KW-0732">Signal</keyword>
<reference evidence="2 3" key="1">
    <citation type="submission" date="2016-01" db="EMBL/GenBank/DDBJ databases">
        <authorList>
            <person name="Oliw E.H."/>
        </authorList>
    </citation>
    <scope>NUCLEOTIDE SEQUENCE [LARGE SCALE GENOMIC DNA]</scope>
    <source>
        <strain evidence="2 3">DY10</strain>
    </source>
</reference>
<dbReference type="RefSeq" id="WP_077133422.1">
    <property type="nucleotide sequence ID" value="NZ_CP014263.1"/>
</dbReference>
<dbReference type="EMBL" id="CP014263">
    <property type="protein sequence ID" value="AQG81945.1"/>
    <property type="molecule type" value="Genomic_DNA"/>
</dbReference>
<feature type="chain" id="PRO_5012817611" description="Thioredoxin domain-containing protein" evidence="1">
    <location>
        <begin position="19"/>
        <end position="548"/>
    </location>
</feature>
<evidence type="ECO:0000256" key="1">
    <source>
        <dbReference type="SAM" id="SignalP"/>
    </source>
</evidence>
<evidence type="ECO:0000313" key="3">
    <source>
        <dbReference type="Proteomes" id="UP000187941"/>
    </source>
</evidence>